<reference evidence="2" key="1">
    <citation type="submission" date="2019-01" db="EMBL/GenBank/DDBJ databases">
        <title>Draft genome sequences of three monokaryotic isolates of the white-rot basidiomycete fungus Dichomitus squalens.</title>
        <authorList>
            <consortium name="DOE Joint Genome Institute"/>
            <person name="Lopez S.C."/>
            <person name="Andreopoulos B."/>
            <person name="Pangilinan J."/>
            <person name="Lipzen A."/>
            <person name="Riley R."/>
            <person name="Ahrendt S."/>
            <person name="Ng V."/>
            <person name="Barry K."/>
            <person name="Daum C."/>
            <person name="Grigoriev I.V."/>
            <person name="Hilden K.S."/>
            <person name="Makela M.R."/>
            <person name="de Vries R.P."/>
        </authorList>
    </citation>
    <scope>NUCLEOTIDE SEQUENCE [LARGE SCALE GENOMIC DNA]</scope>
    <source>
        <strain evidence="2">OM18370.1</strain>
    </source>
</reference>
<feature type="region of interest" description="Disordered" evidence="1">
    <location>
        <begin position="13"/>
        <end position="32"/>
    </location>
</feature>
<dbReference type="EMBL" id="ML143490">
    <property type="protein sequence ID" value="TBU23966.1"/>
    <property type="molecule type" value="Genomic_DNA"/>
</dbReference>
<accession>A0A4Q9MDS1</accession>
<name>A0A4Q9MDS1_9APHY</name>
<evidence type="ECO:0000256" key="1">
    <source>
        <dbReference type="SAM" id="MobiDB-lite"/>
    </source>
</evidence>
<gene>
    <name evidence="2" type="ORF">BD311DRAFT_767392</name>
</gene>
<dbReference type="Proteomes" id="UP000292957">
    <property type="component" value="Unassembled WGS sequence"/>
</dbReference>
<evidence type="ECO:0000313" key="2">
    <source>
        <dbReference type="EMBL" id="TBU23966.1"/>
    </source>
</evidence>
<proteinExistence type="predicted"/>
<sequence length="167" mass="18790">MVVVATPTRTISGKSAGVLDRSPSHESPVNGYDAANKRETFAIFRSAEIARNVHCARPVQRVVYLDIERQRKALIQDSSPAPYHLRECQPTRRLGPSFCVERGPTAHGLVMTSALPQTSTMLLRIPFIVLWRMAKHKLLENRSQNYQTKMPFCGADWHDNPSTSHIP</sequence>
<dbReference type="AlphaFoldDB" id="A0A4Q9MDS1"/>
<organism evidence="2">
    <name type="scientific">Dichomitus squalens</name>
    <dbReference type="NCBI Taxonomy" id="114155"/>
    <lineage>
        <taxon>Eukaryota</taxon>
        <taxon>Fungi</taxon>
        <taxon>Dikarya</taxon>
        <taxon>Basidiomycota</taxon>
        <taxon>Agaricomycotina</taxon>
        <taxon>Agaricomycetes</taxon>
        <taxon>Polyporales</taxon>
        <taxon>Polyporaceae</taxon>
        <taxon>Dichomitus</taxon>
    </lineage>
</organism>
<protein>
    <submittedName>
        <fullName evidence="2">Uncharacterized protein</fullName>
    </submittedName>
</protein>